<dbReference type="EMBL" id="ML122323">
    <property type="protein sequence ID" value="RPD53404.1"/>
    <property type="molecule type" value="Genomic_DNA"/>
</dbReference>
<dbReference type="Gene3D" id="3.40.50.1240">
    <property type="entry name" value="Phosphoglycerate mutase-like"/>
    <property type="match status" value="1"/>
</dbReference>
<organism evidence="1 2">
    <name type="scientific">Lentinus tigrinus ALCF2SS1-6</name>
    <dbReference type="NCBI Taxonomy" id="1328759"/>
    <lineage>
        <taxon>Eukaryota</taxon>
        <taxon>Fungi</taxon>
        <taxon>Dikarya</taxon>
        <taxon>Basidiomycota</taxon>
        <taxon>Agaricomycotina</taxon>
        <taxon>Agaricomycetes</taxon>
        <taxon>Polyporales</taxon>
        <taxon>Polyporaceae</taxon>
        <taxon>Lentinus</taxon>
    </lineage>
</organism>
<keyword evidence="2" id="KW-1185">Reference proteome</keyword>
<accession>A0A5C2RPZ7</accession>
<protein>
    <submittedName>
        <fullName evidence="1">Uncharacterized protein</fullName>
    </submittedName>
</protein>
<dbReference type="InterPro" id="IPR029033">
    <property type="entry name" value="His_PPase_superfam"/>
</dbReference>
<proteinExistence type="predicted"/>
<reference evidence="1" key="1">
    <citation type="journal article" date="2018" name="Genome Biol. Evol.">
        <title>Genomics and development of Lentinus tigrinus, a white-rot wood-decaying mushroom with dimorphic fruiting bodies.</title>
        <authorList>
            <person name="Wu B."/>
            <person name="Xu Z."/>
            <person name="Knudson A."/>
            <person name="Carlson A."/>
            <person name="Chen N."/>
            <person name="Kovaka S."/>
            <person name="LaButti K."/>
            <person name="Lipzen A."/>
            <person name="Pennachio C."/>
            <person name="Riley R."/>
            <person name="Schakwitz W."/>
            <person name="Umezawa K."/>
            <person name="Ohm R.A."/>
            <person name="Grigoriev I.V."/>
            <person name="Nagy L.G."/>
            <person name="Gibbons J."/>
            <person name="Hibbett D."/>
        </authorList>
    </citation>
    <scope>NUCLEOTIDE SEQUENCE [LARGE SCALE GENOMIC DNA]</scope>
    <source>
        <strain evidence="1">ALCF2SS1-6</strain>
    </source>
</reference>
<dbReference type="STRING" id="1328759.A0A5C2RPZ7"/>
<dbReference type="AlphaFoldDB" id="A0A5C2RPZ7"/>
<dbReference type="OrthoDB" id="267323at2759"/>
<sequence length="349" mass="39675">MFQSYRVLATPHVCTTAPSPDPNGGSHRRWDLDTSRLPFPHKLETRIPSLDAKTSVRIQIQDCKMQVGGDGDKWSASRLVVAQINWDCSSRLWTAAGSPDIRRAKFQCGAGLREWDATNRESSCNFESHIALERLKEFVLERRAKSLAERGVDPTSTERRLVIDSDLLTVDAAKVEVIERPQMSEINPGAWDGLAPNQVRKYYADEWDSEELLIRHASLVRRILAYLIGLWSHAVTLSRLSLRRTTCTPRRITSGRPVATTSTVRLEPTPNKLEREKDSEELRIIRHASLVRHILAFCHILAYLIRTIEVARGDHIEVVPTSYGVYSEAHHFWMQRPPADTRQGRAQLS</sequence>
<evidence type="ECO:0000313" key="1">
    <source>
        <dbReference type="EMBL" id="RPD53404.1"/>
    </source>
</evidence>
<evidence type="ECO:0000313" key="2">
    <source>
        <dbReference type="Proteomes" id="UP000313359"/>
    </source>
</evidence>
<gene>
    <name evidence="1" type="ORF">L227DRAFT_617069</name>
</gene>
<dbReference type="SUPFAM" id="SSF53254">
    <property type="entry name" value="Phosphoglycerate mutase-like"/>
    <property type="match status" value="1"/>
</dbReference>
<dbReference type="Proteomes" id="UP000313359">
    <property type="component" value="Unassembled WGS sequence"/>
</dbReference>
<name>A0A5C2RPZ7_9APHY</name>